<organism evidence="1 2">
    <name type="scientific">Smallanthus sonchifolius</name>
    <dbReference type="NCBI Taxonomy" id="185202"/>
    <lineage>
        <taxon>Eukaryota</taxon>
        <taxon>Viridiplantae</taxon>
        <taxon>Streptophyta</taxon>
        <taxon>Embryophyta</taxon>
        <taxon>Tracheophyta</taxon>
        <taxon>Spermatophyta</taxon>
        <taxon>Magnoliopsida</taxon>
        <taxon>eudicotyledons</taxon>
        <taxon>Gunneridae</taxon>
        <taxon>Pentapetalae</taxon>
        <taxon>asterids</taxon>
        <taxon>campanulids</taxon>
        <taxon>Asterales</taxon>
        <taxon>Asteraceae</taxon>
        <taxon>Asteroideae</taxon>
        <taxon>Heliantheae alliance</taxon>
        <taxon>Millerieae</taxon>
        <taxon>Smallanthus</taxon>
    </lineage>
</organism>
<protein>
    <submittedName>
        <fullName evidence="1">Uncharacterized protein</fullName>
    </submittedName>
</protein>
<comment type="caution">
    <text evidence="1">The sequence shown here is derived from an EMBL/GenBank/DDBJ whole genome shotgun (WGS) entry which is preliminary data.</text>
</comment>
<sequence>MLNDKPTRRGWSTSTTFFSPIFSPLKNNGRHIRPSPSCSGRNYFFEYFGYMQVDVISCRGMLPTLAYSKKTLQSRRW</sequence>
<dbReference type="Proteomes" id="UP001056120">
    <property type="component" value="Linkage Group LG14"/>
</dbReference>
<evidence type="ECO:0000313" key="2">
    <source>
        <dbReference type="Proteomes" id="UP001056120"/>
    </source>
</evidence>
<name>A0ACB9GR54_9ASTR</name>
<dbReference type="EMBL" id="CM042031">
    <property type="protein sequence ID" value="KAI3785551.1"/>
    <property type="molecule type" value="Genomic_DNA"/>
</dbReference>
<keyword evidence="2" id="KW-1185">Reference proteome</keyword>
<proteinExistence type="predicted"/>
<reference evidence="1 2" key="2">
    <citation type="journal article" date="2022" name="Mol. Ecol. Resour.">
        <title>The genomes of chicory, endive, great burdock and yacon provide insights into Asteraceae paleo-polyploidization history and plant inulin production.</title>
        <authorList>
            <person name="Fan W."/>
            <person name="Wang S."/>
            <person name="Wang H."/>
            <person name="Wang A."/>
            <person name="Jiang F."/>
            <person name="Liu H."/>
            <person name="Zhao H."/>
            <person name="Xu D."/>
            <person name="Zhang Y."/>
        </authorList>
    </citation>
    <scope>NUCLEOTIDE SEQUENCE [LARGE SCALE GENOMIC DNA]</scope>
    <source>
        <strain evidence="2">cv. Yunnan</strain>
        <tissue evidence="1">Leaves</tissue>
    </source>
</reference>
<accession>A0ACB9GR54</accession>
<evidence type="ECO:0000313" key="1">
    <source>
        <dbReference type="EMBL" id="KAI3785551.1"/>
    </source>
</evidence>
<gene>
    <name evidence="1" type="ORF">L1987_44670</name>
</gene>
<reference evidence="2" key="1">
    <citation type="journal article" date="2022" name="Mol. Ecol. Resour.">
        <title>The genomes of chicory, endive, great burdock and yacon provide insights into Asteraceae palaeo-polyploidization history and plant inulin production.</title>
        <authorList>
            <person name="Fan W."/>
            <person name="Wang S."/>
            <person name="Wang H."/>
            <person name="Wang A."/>
            <person name="Jiang F."/>
            <person name="Liu H."/>
            <person name="Zhao H."/>
            <person name="Xu D."/>
            <person name="Zhang Y."/>
        </authorList>
    </citation>
    <scope>NUCLEOTIDE SEQUENCE [LARGE SCALE GENOMIC DNA]</scope>
    <source>
        <strain evidence="2">cv. Yunnan</strain>
    </source>
</reference>